<evidence type="ECO:0000313" key="2">
    <source>
        <dbReference type="Proteomes" id="UP000249522"/>
    </source>
</evidence>
<dbReference type="Proteomes" id="UP000249522">
    <property type="component" value="Unassembled WGS sequence"/>
</dbReference>
<evidence type="ECO:0000313" key="1">
    <source>
        <dbReference type="EMBL" id="PZD96585.1"/>
    </source>
</evidence>
<sequence length="149" mass="17052">MFTIKDELLSMIRVAGVKVLDEQIQVENRGNPHKLTKLNGKIVVYTFSYEGQHLKIGKAGPKSAARVNSHHYDPDSSMSNLSKSILGDTDFELYALSKSTVGEWIKNNTERIDILIDYQLGIFILNFVEAYLHLKFQPKYEGYEGQRRK</sequence>
<dbReference type="RefSeq" id="WP_111145990.1">
    <property type="nucleotide sequence ID" value="NZ_QKRB01000037.1"/>
</dbReference>
<protein>
    <recommendedName>
        <fullName evidence="3">GIY-YIG nuclease family protein</fullName>
    </recommendedName>
</protein>
<keyword evidence="2" id="KW-1185">Reference proteome</keyword>
<organism evidence="1 2">
    <name type="scientific">Paenibacillus sambharensis</name>
    <dbReference type="NCBI Taxonomy" id="1803190"/>
    <lineage>
        <taxon>Bacteria</taxon>
        <taxon>Bacillati</taxon>
        <taxon>Bacillota</taxon>
        <taxon>Bacilli</taxon>
        <taxon>Bacillales</taxon>
        <taxon>Paenibacillaceae</taxon>
        <taxon>Paenibacillus</taxon>
    </lineage>
</organism>
<dbReference type="EMBL" id="QKRB01000037">
    <property type="protein sequence ID" value="PZD96585.1"/>
    <property type="molecule type" value="Genomic_DNA"/>
</dbReference>
<comment type="caution">
    <text evidence="1">The sequence shown here is derived from an EMBL/GenBank/DDBJ whole genome shotgun (WGS) entry which is preliminary data.</text>
</comment>
<reference evidence="1 2" key="1">
    <citation type="submission" date="2018-06" db="EMBL/GenBank/DDBJ databases">
        <title>Paenibacillus imtechensis sp. nov.</title>
        <authorList>
            <person name="Pinnaka A.K."/>
            <person name="Singh H."/>
            <person name="Kaur M."/>
        </authorList>
    </citation>
    <scope>NUCLEOTIDE SEQUENCE [LARGE SCALE GENOMIC DNA]</scope>
    <source>
        <strain evidence="1 2">SMB1</strain>
    </source>
</reference>
<dbReference type="AlphaFoldDB" id="A0A2W1LNY5"/>
<name>A0A2W1LNY5_9BACL</name>
<gene>
    <name evidence="1" type="ORF">DNH61_07250</name>
</gene>
<dbReference type="OrthoDB" id="6057425at2"/>
<evidence type="ECO:0008006" key="3">
    <source>
        <dbReference type="Google" id="ProtNLM"/>
    </source>
</evidence>
<proteinExistence type="predicted"/>
<accession>A0A2W1LNY5</accession>